<feature type="binding site" evidence="7">
    <location>
        <position position="363"/>
    </location>
    <ligand>
        <name>Mn(2+)</name>
        <dbReference type="ChEBI" id="CHEBI:29035"/>
        <label>2</label>
    </ligand>
</feature>
<dbReference type="PANTHER" id="PTHR47618:SF2">
    <property type="entry name" value="CYCLIC-DI-AMP PHOSPHODIESTERASE GDPP"/>
    <property type="match status" value="1"/>
</dbReference>
<dbReference type="GO" id="GO:0016787">
    <property type="term" value="F:hydrolase activity"/>
    <property type="evidence" value="ECO:0007669"/>
    <property type="project" value="UniProtKB-UniRule"/>
</dbReference>
<evidence type="ECO:0000256" key="3">
    <source>
        <dbReference type="ARBA" id="ARBA00022692"/>
    </source>
</evidence>
<feature type="binding site" evidence="7">
    <location>
        <position position="432"/>
    </location>
    <ligand>
        <name>Mn(2+)</name>
        <dbReference type="ChEBI" id="CHEBI:29035"/>
        <label>2</label>
    </ligand>
</feature>
<dbReference type="Proteomes" id="UP000037778">
    <property type="component" value="Unassembled WGS sequence"/>
</dbReference>
<dbReference type="EMBL" id="JXCY01000001">
    <property type="protein sequence ID" value="KOY77644.1"/>
    <property type="molecule type" value="Genomic_DNA"/>
</dbReference>
<dbReference type="GO" id="GO:0003676">
    <property type="term" value="F:nucleic acid binding"/>
    <property type="evidence" value="ECO:0007669"/>
    <property type="project" value="UniProtKB-UniRule"/>
</dbReference>
<comment type="function">
    <text evidence="6">Has phosphodiesterase (PDE) activity against cyclic-di-AMP (c-di-AMP).</text>
</comment>
<dbReference type="Pfam" id="PF01368">
    <property type="entry name" value="DHH"/>
    <property type="match status" value="1"/>
</dbReference>
<sequence length="678" mass="77066">MKKLFSLTNLPPFLKNQVLRWIALALTVLSIFGLVVSFLYDWKSGVLFLVFVCSLLSYIFKKMNDLSVSTDNYISDLSYRMHRGEQETLLEMPVGVLMISETGAIEWVNPYLTPYFGDQDLLGKTVEEVNEELSDILENNWDNPDYATVKWEDHYFTMLIQKEYRTIYMMDITKYYQIEKDYNDEKIAVGQVFLDNYDEITQSMTDQEISNLNNYVTNELTIWAQKFGFFIKQVDEDHYIMMAYSKVLKDIEDDKFSILDEIRESTSKQNYPVTLSIGIAYGEDNLNDLSEQAQSDLDLALGRGGDQVVVKAKDHEARFYGGKTNPMEKRTRVRARMISQALQELFKEADTIFVQGHSQPDMDSIGAGLGIHRLAKMNNKHCYVVIPDGTFHSDVQRLIDKTKEDETLADDIITPDEALQLATDNSLLIMVDHSKPSMSVSEDLYNRLESKVMIIDHHRRGEEFPENPVLVYIEPYASSTCELITEMFEYQSQDAEPVSKLEATAMLTGIFVDTKQFTLRTGTRTFDAASYLRSAGADSEEMQQFMRENPDAYMARMHLISMAKVVEGHENMMYVAGEEDKVYDPVTAAQAADSMLNMSGVEASYVISHRPDDLIGISARSNGEVNVQRVMEELGGGGHLSSGATQIADKTIEEVEQMLLDSINEVKSEEAPEESEDN</sequence>
<evidence type="ECO:0000256" key="7">
    <source>
        <dbReference type="PIRSR" id="PIRSR026583-50"/>
    </source>
</evidence>
<keyword evidence="9" id="KW-1185">Reference proteome</keyword>
<dbReference type="SMART" id="SM00267">
    <property type="entry name" value="GGDEF"/>
    <property type="match status" value="1"/>
</dbReference>
<keyword evidence="5 6" id="KW-0472">Membrane</keyword>
<dbReference type="AlphaFoldDB" id="A0A0M9DE45"/>
<keyword evidence="7" id="KW-0479">Metal-binding</keyword>
<comment type="similarity">
    <text evidence="6">Belongs to the GdpP/PdeA phosphodiesterase family.</text>
</comment>
<dbReference type="Pfam" id="PF24898">
    <property type="entry name" value="GGDEF_GdpP"/>
    <property type="match status" value="1"/>
</dbReference>
<evidence type="ECO:0000313" key="8">
    <source>
        <dbReference type="EMBL" id="KOY77644.1"/>
    </source>
</evidence>
<keyword evidence="2 6" id="KW-1003">Cell membrane</keyword>
<evidence type="ECO:0000256" key="5">
    <source>
        <dbReference type="ARBA" id="ARBA00023136"/>
    </source>
</evidence>
<evidence type="ECO:0000256" key="2">
    <source>
        <dbReference type="ARBA" id="ARBA00022475"/>
    </source>
</evidence>
<dbReference type="Gene3D" id="3.30.450.20">
    <property type="entry name" value="PAS domain"/>
    <property type="match status" value="1"/>
</dbReference>
<accession>A0A0M9DE45</accession>
<dbReference type="PATRIC" id="fig|148814.15.peg.14"/>
<evidence type="ECO:0000256" key="1">
    <source>
        <dbReference type="ARBA" id="ARBA00004651"/>
    </source>
</evidence>
<feature type="binding site" evidence="7">
    <location>
        <position position="361"/>
    </location>
    <ligand>
        <name>Mn(2+)</name>
        <dbReference type="ChEBI" id="CHEBI:29035"/>
        <label>1</label>
    </ligand>
</feature>
<comment type="catalytic activity">
    <reaction evidence="6">
        <text>3',3'-c-di-AMP + H2O = 5'-O-phosphonoadenylyl-(3'-&gt;5')-adenosine + H(+)</text>
        <dbReference type="Rhea" id="RHEA:54420"/>
        <dbReference type="ChEBI" id="CHEBI:15377"/>
        <dbReference type="ChEBI" id="CHEBI:15378"/>
        <dbReference type="ChEBI" id="CHEBI:71500"/>
        <dbReference type="ChEBI" id="CHEBI:138171"/>
    </reaction>
</comment>
<dbReference type="PIRSF" id="PIRSF026583">
    <property type="entry name" value="YybT"/>
    <property type="match status" value="1"/>
</dbReference>
<reference evidence="8 9" key="1">
    <citation type="journal article" date="2015" name="Genome Biol. Evol.">
        <title>Functionally Structured Genomes in Lactobacillus kunkeei Colonizing the Honey Crop and Food Products of Honeybees and Stingless Bees.</title>
        <authorList>
            <person name="Tamarit D."/>
            <person name="Ellegaard K.M."/>
            <person name="Wikander J."/>
            <person name="Olofsson T."/>
            <person name="Vasquez A."/>
            <person name="Andersson S.G."/>
        </authorList>
    </citation>
    <scope>NUCLEOTIDE SEQUENCE [LARGE SCALE GENOMIC DNA]</scope>
    <source>
        <strain evidence="8 9">LAko</strain>
    </source>
</reference>
<gene>
    <name evidence="8" type="ORF">RZ71_04770</name>
</gene>
<dbReference type="Pfam" id="PF21370">
    <property type="entry name" value="PAS_GdpP"/>
    <property type="match status" value="1"/>
</dbReference>
<evidence type="ECO:0000256" key="6">
    <source>
        <dbReference type="PIRNR" id="PIRNR026583"/>
    </source>
</evidence>
<feature type="binding site" evidence="7">
    <location>
        <position position="357"/>
    </location>
    <ligand>
        <name>Mn(2+)</name>
        <dbReference type="ChEBI" id="CHEBI:29035"/>
        <label>1</label>
    </ligand>
</feature>
<dbReference type="SUPFAM" id="SSF64182">
    <property type="entry name" value="DHH phosphoesterases"/>
    <property type="match status" value="1"/>
</dbReference>
<keyword evidence="7" id="KW-0464">Manganese</keyword>
<dbReference type="InterPro" id="IPR038763">
    <property type="entry name" value="DHH_sf"/>
</dbReference>
<dbReference type="PANTHER" id="PTHR47618">
    <property type="entry name" value="BIFUNCTIONAL OLIGORIBONUCLEASE AND PAP PHOSPHATASE NRNA"/>
    <property type="match status" value="1"/>
</dbReference>
<comment type="subcellular location">
    <subcellularLocation>
        <location evidence="1">Cell membrane</location>
        <topology evidence="1">Multi-pass membrane protein</topology>
    </subcellularLocation>
</comment>
<dbReference type="PROSITE" id="PS50887">
    <property type="entry name" value="GGDEF"/>
    <property type="match status" value="1"/>
</dbReference>
<dbReference type="Pfam" id="PF02272">
    <property type="entry name" value="DHHA1"/>
    <property type="match status" value="1"/>
</dbReference>
<proteinExistence type="inferred from homology"/>
<name>A0A0M9DE45_9LACO</name>
<dbReference type="EC" id="3.1.4.-" evidence="6"/>
<keyword evidence="6" id="KW-0378">Hydrolase</keyword>
<protein>
    <recommendedName>
        <fullName evidence="6">Cyclic-di-AMP phosphodiesterase</fullName>
        <ecNumber evidence="6">3.1.4.-</ecNumber>
    </recommendedName>
</protein>
<dbReference type="InterPro" id="IPR014528">
    <property type="entry name" value="GdpP/PdeA"/>
</dbReference>
<dbReference type="InterPro" id="IPR001667">
    <property type="entry name" value="DDH_dom"/>
</dbReference>
<comment type="caution">
    <text evidence="8">The sequence shown here is derived from an EMBL/GenBank/DDBJ whole genome shotgun (WGS) entry which is preliminary data.</text>
</comment>
<keyword evidence="3" id="KW-0812">Transmembrane</keyword>
<organism evidence="8 9">
    <name type="scientific">Apilactobacillus kunkeei</name>
    <dbReference type="NCBI Taxonomy" id="148814"/>
    <lineage>
        <taxon>Bacteria</taxon>
        <taxon>Bacillati</taxon>
        <taxon>Bacillota</taxon>
        <taxon>Bacilli</taxon>
        <taxon>Lactobacillales</taxon>
        <taxon>Lactobacillaceae</taxon>
        <taxon>Apilactobacillus</taxon>
    </lineage>
</organism>
<dbReference type="InterPro" id="IPR049553">
    <property type="entry name" value="GdpP-like_PAS"/>
</dbReference>
<dbReference type="Gene3D" id="3.90.1640.10">
    <property type="entry name" value="inorganic pyrophosphatase (n-terminal core)"/>
    <property type="match status" value="1"/>
</dbReference>
<keyword evidence="4" id="KW-1133">Transmembrane helix</keyword>
<dbReference type="RefSeq" id="WP_080998060.1">
    <property type="nucleotide sequence ID" value="NZ_JXCY01000001.1"/>
</dbReference>
<dbReference type="GO" id="GO:0005886">
    <property type="term" value="C:plasma membrane"/>
    <property type="evidence" value="ECO:0007669"/>
    <property type="project" value="UniProtKB-SubCell"/>
</dbReference>
<feature type="binding site" evidence="7">
    <location>
        <position position="513"/>
    </location>
    <ligand>
        <name>Mn(2+)</name>
        <dbReference type="ChEBI" id="CHEBI:29035"/>
        <label>2</label>
    </ligand>
</feature>
<feature type="binding site" evidence="7">
    <location>
        <position position="432"/>
    </location>
    <ligand>
        <name>Mn(2+)</name>
        <dbReference type="ChEBI" id="CHEBI:29035"/>
        <label>1</label>
    </ligand>
</feature>
<feature type="binding site" evidence="7">
    <location>
        <position position="457"/>
    </location>
    <ligand>
        <name>Mn(2+)</name>
        <dbReference type="ChEBI" id="CHEBI:29035"/>
        <label>2</label>
    </ligand>
</feature>
<dbReference type="FunFam" id="3.90.1640.10:FF:000002">
    <property type="entry name" value="Cyclic-di-AMP phosphodiesterase"/>
    <property type="match status" value="1"/>
</dbReference>
<dbReference type="InterPro" id="IPR003156">
    <property type="entry name" value="DHHA1_dom"/>
</dbReference>
<evidence type="ECO:0000256" key="4">
    <source>
        <dbReference type="ARBA" id="ARBA00022989"/>
    </source>
</evidence>
<dbReference type="InterPro" id="IPR000160">
    <property type="entry name" value="GGDEF_dom"/>
</dbReference>
<dbReference type="Gene3D" id="3.10.310.30">
    <property type="match status" value="1"/>
</dbReference>
<dbReference type="InterPro" id="IPR051319">
    <property type="entry name" value="Oligoribo/pAp-PDE_c-di-AMP_PDE"/>
</dbReference>
<dbReference type="GO" id="GO:0046872">
    <property type="term" value="F:metal ion binding"/>
    <property type="evidence" value="ECO:0007669"/>
    <property type="project" value="UniProtKB-KW"/>
</dbReference>
<evidence type="ECO:0000313" key="9">
    <source>
        <dbReference type="Proteomes" id="UP000037778"/>
    </source>
</evidence>
<comment type="cofactor">
    <cofactor evidence="7">
        <name>Mn(2+)</name>
        <dbReference type="ChEBI" id="CHEBI:29035"/>
    </cofactor>
    <text evidence="7">For phosphodiesterase activity, probably binds 2 Mn(2+) per subunit.</text>
</comment>